<dbReference type="PROSITE" id="PS51206">
    <property type="entry name" value="SF3_HELICASE_1"/>
    <property type="match status" value="1"/>
</dbReference>
<sequence>MADFKGMGEDEAAAFAGDAMAGKIVLPPEFSEDALALRFTDQHAGQLVHVAEWGQWRRWDGCRWAEDKTLAIFDLARLVCRRAAEEALAEGKAGIASQMAAARTVSAVERLARYDRKHARASDAFDADPWMLNTPAGVVDLRTARMRHHRPGNLFTKVTAVGPGGDCPRWLAFLEEITRGDAEVVRYLHRWCGYCLTGDTREHAFMAVIGPGGNGKGTFFNTFAAAMGDYATTAPMELFAARQHAPHEAGVAGLRGARLVLAQETEAGARFAEARIKALTGGDRIKAKLLYANPFEFTPAFKLVLVGNHRPALRNPDAAMRRRLQLLPLTFVPPVPNRALADQLREELPGILAWAIRGCLEWQRIGLAPPAAVLEAVADYFAEQDLAAQWIQERCDVHPSAEGPSRALFQDWRRWAEARGEEAGTEKSFSASLERDYAKKKTKRGAMFIGLRLNAAASSGTDPDRW</sequence>
<dbReference type="GO" id="GO:0005524">
    <property type="term" value="F:ATP binding"/>
    <property type="evidence" value="ECO:0007669"/>
    <property type="project" value="UniProtKB-KW"/>
</dbReference>
<feature type="domain" description="SF3 helicase" evidence="4">
    <location>
        <begin position="183"/>
        <end position="344"/>
    </location>
</feature>
<reference evidence="5" key="1">
    <citation type="submission" date="2020-01" db="EMBL/GenBank/DDBJ databases">
        <authorList>
            <person name="Rat A."/>
        </authorList>
    </citation>
    <scope>NUCLEOTIDE SEQUENCE</scope>
    <source>
        <strain evidence="5">LMG 31161</strain>
    </source>
</reference>
<dbReference type="Pfam" id="PF19263">
    <property type="entry name" value="DUF5906"/>
    <property type="match status" value="1"/>
</dbReference>
<keyword evidence="7" id="KW-1185">Reference proteome</keyword>
<evidence type="ECO:0000256" key="2">
    <source>
        <dbReference type="ARBA" id="ARBA00022801"/>
    </source>
</evidence>
<dbReference type="SUPFAM" id="SSF52540">
    <property type="entry name" value="P-loop containing nucleoside triphosphate hydrolases"/>
    <property type="match status" value="1"/>
</dbReference>
<proteinExistence type="predicted"/>
<keyword evidence="2" id="KW-0378">Hydrolase</keyword>
<dbReference type="Proteomes" id="UP000746741">
    <property type="component" value="Unassembled WGS sequence"/>
</dbReference>
<dbReference type="Gene3D" id="3.40.50.300">
    <property type="entry name" value="P-loop containing nucleotide triphosphate hydrolases"/>
    <property type="match status" value="1"/>
</dbReference>
<dbReference type="Proteomes" id="UP001138708">
    <property type="component" value="Unassembled WGS sequence"/>
</dbReference>
<accession>A0A9X9WLY0</accession>
<keyword evidence="1" id="KW-0547">Nucleotide-binding</keyword>
<comment type="caution">
    <text evidence="5">The sequence shown here is derived from an EMBL/GenBank/DDBJ whole genome shotgun (WGS) entry which is preliminary data.</text>
</comment>
<protein>
    <recommendedName>
        <fullName evidence="4">SF3 helicase domain-containing protein</fullName>
    </recommendedName>
</protein>
<dbReference type="InterPro" id="IPR014818">
    <property type="entry name" value="Phage/plasmid_primase_P4_C"/>
</dbReference>
<dbReference type="InterPro" id="IPR006500">
    <property type="entry name" value="Helicase_put_C_phage/plasmid"/>
</dbReference>
<dbReference type="InterPro" id="IPR045455">
    <property type="entry name" value="NrS-1_pol-like_helicase"/>
</dbReference>
<dbReference type="InterPro" id="IPR014015">
    <property type="entry name" value="Helicase_SF3_DNA-vir"/>
</dbReference>
<dbReference type="InterPro" id="IPR027417">
    <property type="entry name" value="P-loop_NTPase"/>
</dbReference>
<evidence type="ECO:0000313" key="7">
    <source>
        <dbReference type="Proteomes" id="UP000746741"/>
    </source>
</evidence>
<reference evidence="5" key="3">
    <citation type="journal article" date="2021" name="Syst. Appl. Microbiol.">
        <title>Roseomonas hellenica sp. nov., isolated from roots of wild-growing Alkanna tinctoria.</title>
        <authorList>
            <person name="Rat A."/>
            <person name="Naranjo H.D."/>
            <person name="Lebbe L."/>
            <person name="Cnockaert M."/>
            <person name="Krigas N."/>
            <person name="Grigoriadou K."/>
            <person name="Maloupa E."/>
            <person name="Willems A."/>
        </authorList>
    </citation>
    <scope>NUCLEOTIDE SEQUENCE</scope>
    <source>
        <strain evidence="5">LMG 31161</strain>
    </source>
</reference>
<evidence type="ECO:0000256" key="3">
    <source>
        <dbReference type="ARBA" id="ARBA00022840"/>
    </source>
</evidence>
<dbReference type="Pfam" id="PF08706">
    <property type="entry name" value="D5_N"/>
    <property type="match status" value="1"/>
</dbReference>
<evidence type="ECO:0000256" key="1">
    <source>
        <dbReference type="ARBA" id="ARBA00022741"/>
    </source>
</evidence>
<dbReference type="NCBIfam" id="TIGR01613">
    <property type="entry name" value="primase_Cterm"/>
    <property type="match status" value="1"/>
</dbReference>
<dbReference type="SMART" id="SM00885">
    <property type="entry name" value="D5_N"/>
    <property type="match status" value="1"/>
</dbReference>
<dbReference type="EMBL" id="JAAEDK010000050">
    <property type="protein sequence ID" value="MBR0661340.1"/>
    <property type="molecule type" value="Genomic_DNA"/>
</dbReference>
<organism evidence="5 8">
    <name type="scientific">Neoroseomonas oryzicola</name>
    <dbReference type="NCBI Taxonomy" id="535904"/>
    <lineage>
        <taxon>Bacteria</taxon>
        <taxon>Pseudomonadati</taxon>
        <taxon>Pseudomonadota</taxon>
        <taxon>Alphaproteobacteria</taxon>
        <taxon>Acetobacterales</taxon>
        <taxon>Acetobacteraceae</taxon>
        <taxon>Neoroseomonas</taxon>
    </lineage>
</organism>
<reference evidence="6 7" key="2">
    <citation type="submission" date="2020-02" db="EMBL/GenBank/DDBJ databases">
        <authorList>
            <person name="Sun Q."/>
            <person name="Inoue M."/>
        </authorList>
    </citation>
    <scope>NUCLEOTIDE SEQUENCE [LARGE SCALE GENOMIC DNA]</scope>
    <source>
        <strain evidence="6 7">KCTC 22478</strain>
    </source>
</reference>
<evidence type="ECO:0000259" key="4">
    <source>
        <dbReference type="PROSITE" id="PS51206"/>
    </source>
</evidence>
<keyword evidence="3" id="KW-0067">ATP-binding</keyword>
<evidence type="ECO:0000313" key="6">
    <source>
        <dbReference type="EMBL" id="NKE18830.1"/>
    </source>
</evidence>
<dbReference type="EMBL" id="JAAVUP010000005">
    <property type="protein sequence ID" value="NKE18830.1"/>
    <property type="molecule type" value="Genomic_DNA"/>
</dbReference>
<evidence type="ECO:0000313" key="5">
    <source>
        <dbReference type="EMBL" id="MBR0661340.1"/>
    </source>
</evidence>
<dbReference type="PANTHER" id="PTHR35372">
    <property type="entry name" value="ATP BINDING PROTEIN-RELATED"/>
    <property type="match status" value="1"/>
</dbReference>
<dbReference type="GO" id="GO:0016787">
    <property type="term" value="F:hydrolase activity"/>
    <property type="evidence" value="ECO:0007669"/>
    <property type="project" value="UniProtKB-KW"/>
</dbReference>
<dbReference type="RefSeq" id="WP_168042732.1">
    <property type="nucleotide sequence ID" value="NZ_JAAEDK010000050.1"/>
</dbReference>
<gene>
    <name evidence="6" type="ORF">GWK15_17885</name>
    <name evidence="5" type="ORF">GXW75_18945</name>
</gene>
<dbReference type="AlphaFoldDB" id="A0A9X9WLY0"/>
<dbReference type="InterPro" id="IPR051620">
    <property type="entry name" value="ORF904-like_C"/>
</dbReference>
<evidence type="ECO:0000313" key="8">
    <source>
        <dbReference type="Proteomes" id="UP001138708"/>
    </source>
</evidence>
<dbReference type="PANTHER" id="PTHR35372:SF2">
    <property type="entry name" value="SF3 HELICASE DOMAIN-CONTAINING PROTEIN"/>
    <property type="match status" value="1"/>
</dbReference>
<name>A0A9X9WLY0_9PROT</name>